<dbReference type="PANTHER" id="PTHR30267:SF2">
    <property type="entry name" value="PROTEIN PRKA"/>
    <property type="match status" value="1"/>
</dbReference>
<dbReference type="InterPro" id="IPR027417">
    <property type="entry name" value="P-loop_NTPase"/>
</dbReference>
<organism evidence="1 2">
    <name type="scientific">Longimonas halophila</name>
    <dbReference type="NCBI Taxonomy" id="1469170"/>
    <lineage>
        <taxon>Bacteria</taxon>
        <taxon>Pseudomonadati</taxon>
        <taxon>Rhodothermota</taxon>
        <taxon>Rhodothermia</taxon>
        <taxon>Rhodothermales</taxon>
        <taxon>Salisaetaceae</taxon>
        <taxon>Longimonas</taxon>
    </lineage>
</organism>
<gene>
    <name evidence="1" type="ORF">CRI93_00675</name>
</gene>
<dbReference type="AlphaFoldDB" id="A0A2H3NSR9"/>
<dbReference type="SUPFAM" id="SSF52540">
    <property type="entry name" value="P-loop containing nucleoside triphosphate hydrolases"/>
    <property type="match status" value="1"/>
</dbReference>
<dbReference type="RefSeq" id="WP_098060676.1">
    <property type="nucleotide sequence ID" value="NZ_PDEP01000001.1"/>
</dbReference>
<dbReference type="Proteomes" id="UP000221024">
    <property type="component" value="Unassembled WGS sequence"/>
</dbReference>
<proteinExistence type="predicted"/>
<sequence length="515" mass="57795">MAIAATSSSPDISTLGGLRASGYVHRTVKEEMRANLMKKLQTGDPLFPGVLGYDRTVLPQLENAILSQHDIILLGLRGQAKSRIVRMLPRFLNEWIPILKDTPLNEHPYNPLTKQGRELVDEYGDEAPVEWLPRSARYGEKLATPDTTIADLIGDIDPIKAANLRLTYADEEIIHFGIIPRTNRGIFAINELPDLQPRIQVGLLNIMEEQDIQIRGFNVRFPLDVMLVFSANPEDYTSRGNLITPLKDRIDSQIITHYPKTTEVGMAITEQEAWQDRADDEGTLVDVQIPYIFREVIEQVAFEARDSEYIDQKSGVSVRVTRAALELLISAAERRALVNGEDETVVRVSDLLHLAPAITGKVELVYEGEQEGAENVAYTLIGRALRTVFTQYFPDPGKKDGGREAYADVLAWFTQGNTVNLNQDLSDDTYRTRLSEVEGLAELVISESTPDTDAQRFVMMEMVLEALHQNSLLGKEMRDDGQSYSDIMGSMLSSFGNGFDEDDFDDDDFDMDDFQ</sequence>
<dbReference type="EMBL" id="PDEP01000001">
    <property type="protein sequence ID" value="PEN09276.1"/>
    <property type="molecule type" value="Genomic_DNA"/>
</dbReference>
<evidence type="ECO:0000313" key="2">
    <source>
        <dbReference type="Proteomes" id="UP000221024"/>
    </source>
</evidence>
<dbReference type="OrthoDB" id="9760760at2"/>
<dbReference type="Gene3D" id="3.40.50.300">
    <property type="entry name" value="P-loop containing nucleotide triphosphate hydrolases"/>
    <property type="match status" value="1"/>
</dbReference>
<evidence type="ECO:0000313" key="1">
    <source>
        <dbReference type="EMBL" id="PEN09276.1"/>
    </source>
</evidence>
<keyword evidence="2" id="KW-1185">Reference proteome</keyword>
<comment type="caution">
    <text evidence="1">The sequence shown here is derived from an EMBL/GenBank/DDBJ whole genome shotgun (WGS) entry which is preliminary data.</text>
</comment>
<reference evidence="1 2" key="1">
    <citation type="submission" date="2017-10" db="EMBL/GenBank/DDBJ databases">
        <title>Draft genome of Longimonas halophila.</title>
        <authorList>
            <person name="Goh K.M."/>
            <person name="Shamsir M.S."/>
            <person name="Lim S.W."/>
        </authorList>
    </citation>
    <scope>NUCLEOTIDE SEQUENCE [LARGE SCALE GENOMIC DNA]</scope>
    <source>
        <strain evidence="1 2">KCTC 42399</strain>
    </source>
</reference>
<dbReference type="PANTHER" id="PTHR30267">
    <property type="entry name" value="PROTEIN KINASE PRKA"/>
    <property type="match status" value="1"/>
</dbReference>
<accession>A0A2H3NSR9</accession>
<dbReference type="GO" id="GO:0004672">
    <property type="term" value="F:protein kinase activity"/>
    <property type="evidence" value="ECO:0007669"/>
    <property type="project" value="TreeGrafter"/>
</dbReference>
<name>A0A2H3NSR9_9BACT</name>
<protein>
    <submittedName>
        <fullName evidence="1">Magnesium chelatase</fullName>
    </submittedName>
</protein>